<dbReference type="EMBL" id="PCRZ01000034">
    <property type="protein sequence ID" value="PIP29828.1"/>
    <property type="molecule type" value="Genomic_DNA"/>
</dbReference>
<proteinExistence type="predicted"/>
<feature type="domain" description="DUF8128" evidence="2">
    <location>
        <begin position="84"/>
        <end position="353"/>
    </location>
</feature>
<evidence type="ECO:0000256" key="1">
    <source>
        <dbReference type="SAM" id="Phobius"/>
    </source>
</evidence>
<evidence type="ECO:0000313" key="4">
    <source>
        <dbReference type="Proteomes" id="UP000228812"/>
    </source>
</evidence>
<accession>A0A2G9ZBV4</accession>
<evidence type="ECO:0000313" key="3">
    <source>
        <dbReference type="EMBL" id="PIP29828.1"/>
    </source>
</evidence>
<protein>
    <recommendedName>
        <fullName evidence="2">DUF8128 domain-containing protein</fullName>
    </recommendedName>
</protein>
<dbReference type="Proteomes" id="UP000228812">
    <property type="component" value="Unassembled WGS sequence"/>
</dbReference>
<dbReference type="AlphaFoldDB" id="A0A2G9ZBV4"/>
<dbReference type="InterPro" id="IPR058441">
    <property type="entry name" value="DUF8128"/>
</dbReference>
<reference evidence="3 4" key="1">
    <citation type="submission" date="2017-09" db="EMBL/GenBank/DDBJ databases">
        <title>Depth-based differentiation of microbial function through sediment-hosted aquifers and enrichment of novel symbionts in the deep terrestrial subsurface.</title>
        <authorList>
            <person name="Probst A.J."/>
            <person name="Ladd B."/>
            <person name="Jarett J.K."/>
            <person name="Geller-Mcgrath D.E."/>
            <person name="Sieber C.M."/>
            <person name="Emerson J.B."/>
            <person name="Anantharaman K."/>
            <person name="Thomas B.C."/>
            <person name="Malmstrom R."/>
            <person name="Stieglmeier M."/>
            <person name="Klingl A."/>
            <person name="Woyke T."/>
            <person name="Ryan C.M."/>
            <person name="Banfield J.F."/>
        </authorList>
    </citation>
    <scope>NUCLEOTIDE SEQUENCE [LARGE SCALE GENOMIC DNA]</scope>
    <source>
        <strain evidence="3">CG23_combo_of_CG06-09_8_20_14_all_54_14</strain>
    </source>
</reference>
<evidence type="ECO:0000259" key="2">
    <source>
        <dbReference type="Pfam" id="PF26449"/>
    </source>
</evidence>
<name>A0A2G9ZBV4_9BACT</name>
<feature type="transmembrane region" description="Helical" evidence="1">
    <location>
        <begin position="52"/>
        <end position="74"/>
    </location>
</feature>
<feature type="transmembrane region" description="Helical" evidence="1">
    <location>
        <begin position="21"/>
        <end position="40"/>
    </location>
</feature>
<keyword evidence="1" id="KW-0812">Transmembrane</keyword>
<organism evidence="3 4">
    <name type="scientific">Candidatus Jorgensenbacteria bacterium CG23_combo_of_CG06-09_8_20_14_all_54_14</name>
    <dbReference type="NCBI Taxonomy" id="1974595"/>
    <lineage>
        <taxon>Bacteria</taxon>
        <taxon>Candidatus Joergenseniibacteriota</taxon>
    </lineage>
</organism>
<comment type="caution">
    <text evidence="3">The sequence shown here is derived from an EMBL/GenBank/DDBJ whole genome shotgun (WGS) entry which is preliminary data.</text>
</comment>
<gene>
    <name evidence="3" type="ORF">COX26_02050</name>
</gene>
<keyword evidence="1" id="KW-1133">Transmembrane helix</keyword>
<dbReference type="Pfam" id="PF26449">
    <property type="entry name" value="DUF8128"/>
    <property type="match status" value="1"/>
</dbReference>
<sequence>MIRDIVRHAGDVIAELFKKEETWFLLLFTGLSAWLLIAFFEKIWAAVQAFLLFTWPIWLFFIIFPVFVSLWLYVRQAQFKRNIKWVILELKIPREVRKSPQAMEQVLTAIHSLRNAPGDIKEWYWDGEVTRWYALEMVSFGGEVRFFLRVYKRQKDLVQAAFFSYYPDLEVVEADDYMDLFPKDMTETYAKQMDIWGTEMVLVNEGAYPIKTYEDFEHMEEEKQFDPISTFLEVLGKLRKEETVGIQILIAPASPKWRDEFEGTVNKLKKPATATIKTGGTVEEGDGTNGTKEMLIARSPGHIEVLKKMEENLSKPAFDTIIRFIYLSPKEGFSDTFPRRGIAGAFNQYAALNLNGFRQNHKVGTRTRIWKWPHIFPKVRNEYRKQRMLLSYRTREVPPETWMGRLATSYLFNWNFGSKRFPMNVKCLATLFHPPTAVVLTAPHIRRVESRRTGPPAGLPIYGEEGEIERFT</sequence>
<keyword evidence="1" id="KW-0472">Membrane</keyword>